<reference evidence="4 5" key="1">
    <citation type="submission" date="2022-10" db="EMBL/GenBank/DDBJ databases">
        <title>Paucibacter sp. hw1 Genome sequencing.</title>
        <authorList>
            <person name="Park S."/>
        </authorList>
    </citation>
    <scope>NUCLEOTIDE SEQUENCE [LARGE SCALE GENOMIC DNA]</scope>
    <source>
        <strain evidence="5">hw1</strain>
    </source>
</reference>
<feature type="coiled-coil region" evidence="1">
    <location>
        <begin position="318"/>
        <end position="372"/>
    </location>
</feature>
<dbReference type="InterPro" id="IPR032807">
    <property type="entry name" value="GNVR"/>
</dbReference>
<feature type="transmembrane region" description="Helical" evidence="2">
    <location>
        <begin position="398"/>
        <end position="419"/>
    </location>
</feature>
<dbReference type="EMBL" id="JAQQXT010000005">
    <property type="protein sequence ID" value="MDC8772070.1"/>
    <property type="molecule type" value="Genomic_DNA"/>
</dbReference>
<dbReference type="NCBIfam" id="TIGR03017">
    <property type="entry name" value="EpsF"/>
    <property type="match status" value="1"/>
</dbReference>
<evidence type="ECO:0000313" key="4">
    <source>
        <dbReference type="EMBL" id="MDC8772070.1"/>
    </source>
</evidence>
<feature type="transmembrane region" description="Helical" evidence="2">
    <location>
        <begin position="12"/>
        <end position="35"/>
    </location>
</feature>
<feature type="domain" description="Tyrosine-protein kinase G-rich" evidence="3">
    <location>
        <begin position="348"/>
        <end position="420"/>
    </location>
</feature>
<feature type="coiled-coil region" evidence="1">
    <location>
        <begin position="172"/>
        <end position="229"/>
    </location>
</feature>
<dbReference type="RefSeq" id="WP_273600310.1">
    <property type="nucleotide sequence ID" value="NZ_JAQQXT010000005.1"/>
</dbReference>
<keyword evidence="2" id="KW-0472">Membrane</keyword>
<evidence type="ECO:0000256" key="1">
    <source>
        <dbReference type="SAM" id="Coils"/>
    </source>
</evidence>
<dbReference type="Proteomes" id="UP001221189">
    <property type="component" value="Unassembled WGS sequence"/>
</dbReference>
<name>A0ABT5KDS1_9BURK</name>
<evidence type="ECO:0000256" key="2">
    <source>
        <dbReference type="SAM" id="Phobius"/>
    </source>
</evidence>
<protein>
    <submittedName>
        <fullName evidence="4">Chain length determinant protein EpsF</fullName>
    </submittedName>
</protein>
<dbReference type="InterPro" id="IPR050445">
    <property type="entry name" value="Bact_polysacc_biosynth/exp"/>
</dbReference>
<comment type="caution">
    <text evidence="4">The sequence shown here is derived from an EMBL/GenBank/DDBJ whole genome shotgun (WGS) entry which is preliminary data.</text>
</comment>
<evidence type="ECO:0000313" key="5">
    <source>
        <dbReference type="Proteomes" id="UP001221189"/>
    </source>
</evidence>
<keyword evidence="1" id="KW-0175">Coiled coil</keyword>
<evidence type="ECO:0000259" key="3">
    <source>
        <dbReference type="Pfam" id="PF13807"/>
    </source>
</evidence>
<keyword evidence="2" id="KW-0812">Transmembrane</keyword>
<gene>
    <name evidence="4" type="primary">epsF</name>
    <name evidence="4" type="ORF">PRZ03_10865</name>
</gene>
<keyword evidence="2" id="KW-1133">Transmembrane helix</keyword>
<dbReference type="Pfam" id="PF13807">
    <property type="entry name" value="GNVR"/>
    <property type="match status" value="1"/>
</dbReference>
<dbReference type="InterPro" id="IPR017468">
    <property type="entry name" value="Chain_len_reg_EpsF"/>
</dbReference>
<dbReference type="PANTHER" id="PTHR32309:SF13">
    <property type="entry name" value="FERRIC ENTEROBACTIN TRANSPORT PROTEIN FEPE"/>
    <property type="match status" value="1"/>
</dbReference>
<organism evidence="4 5">
    <name type="scientific">Roseateles albus</name>
    <dbReference type="NCBI Taxonomy" id="2987525"/>
    <lineage>
        <taxon>Bacteria</taxon>
        <taxon>Pseudomonadati</taxon>
        <taxon>Pseudomonadota</taxon>
        <taxon>Betaproteobacteria</taxon>
        <taxon>Burkholderiales</taxon>
        <taxon>Sphaerotilaceae</taxon>
        <taxon>Roseateles</taxon>
    </lineage>
</organism>
<keyword evidence="5" id="KW-1185">Reference proteome</keyword>
<dbReference type="PANTHER" id="PTHR32309">
    <property type="entry name" value="TYROSINE-PROTEIN KINASE"/>
    <property type="match status" value="1"/>
</dbReference>
<proteinExistence type="predicted"/>
<sequence>MHIAQFLLVLRARWKVALAVFLITVVSTIVVSLSIPKKYAATASVVIDVKPDPIGGAIYSAMMGPALMATQVDVMQSDRVALKVVRNLKLAENPQIREQFLAGSNGIGTIEQWLSELFQQNLEVKPARESNVINVTYKAADPRFAAAIANAFVQAYIETSVELRVDPARQYSAFFEQRAKESREKLEKAQAALSNFQSEKGVIINDDRLDVENNRLNELSSQLVMLQALAAESGSRQTQATGASADRMQEVLSNPLLGSMKADLNRAEARLQELNAKLGDRHPQVIEAKASISDIRSAIEAETKRVTGGVSISNKINLQRETEVRASLEAQRAKLLRLKGVRDEGSVLLRDVENAQRAYEQVLARLNQSNLESQTTQTNVAILNPASPPNAAASPKPLLNALLSVFVGSLLGLGIILLLEMMNRLVRSPEDVSEILGLPVLGVVPSPASKRMFGLKAIGTQMEQRILGQLPMSGKGA</sequence>
<accession>A0ABT5KDS1</accession>